<dbReference type="AlphaFoldDB" id="A0A0D5NFG6"/>
<dbReference type="InterPro" id="IPR052512">
    <property type="entry name" value="4CMD/NDH-1_regulator"/>
</dbReference>
<keyword evidence="3" id="KW-1185">Reference proteome</keyword>
<dbReference type="Proteomes" id="UP000032633">
    <property type="component" value="Chromosome"/>
</dbReference>
<dbReference type="RefSeq" id="WP_045669147.1">
    <property type="nucleotide sequence ID" value="NZ_CP011058.1"/>
</dbReference>
<proteinExistence type="predicted"/>
<sequence length="133" mass="14801">MDQERYERGWKRLMEVDGEGGSRVVESLGDIAPDWGRYVIEFAFGDIYMREALDLKQRELITIASLTTQGGCEPQLHVHLNAALNVGLSPDEIVEAIMQCIPYTGFPRVLNAVMAAKKVFQERGDVPGFAASK</sequence>
<dbReference type="Pfam" id="PF02627">
    <property type="entry name" value="CMD"/>
    <property type="match status" value="1"/>
</dbReference>
<dbReference type="HOGENOM" id="CLU_070025_2_2_9"/>
<dbReference type="EMBL" id="CP011058">
    <property type="protein sequence ID" value="AJY73712.1"/>
    <property type="molecule type" value="Genomic_DNA"/>
</dbReference>
<dbReference type="KEGG" id="pbj:VN24_02540"/>
<accession>A0A0D5NFG6</accession>
<protein>
    <submittedName>
        <fullName evidence="2">Carboxymuconolactone decarboxylase</fullName>
    </submittedName>
</protein>
<reference evidence="2 3" key="1">
    <citation type="journal article" date="2015" name="J. Biotechnol.">
        <title>Complete genome sequence of Paenibacillus beijingensis 7188(T) (=DSM 24997(T)), a novel rhizobacterium from jujube garden soil.</title>
        <authorList>
            <person name="Kwak Y."/>
            <person name="Shin J.H."/>
        </authorList>
    </citation>
    <scope>NUCLEOTIDE SEQUENCE [LARGE SCALE GENOMIC DNA]</scope>
    <source>
        <strain evidence="2 3">DSM 24997</strain>
    </source>
</reference>
<dbReference type="SUPFAM" id="SSF69118">
    <property type="entry name" value="AhpD-like"/>
    <property type="match status" value="1"/>
</dbReference>
<evidence type="ECO:0000259" key="1">
    <source>
        <dbReference type="Pfam" id="PF02627"/>
    </source>
</evidence>
<dbReference type="GO" id="GO:0051920">
    <property type="term" value="F:peroxiredoxin activity"/>
    <property type="evidence" value="ECO:0007669"/>
    <property type="project" value="InterPro"/>
</dbReference>
<dbReference type="PANTHER" id="PTHR33570:SF10">
    <property type="entry name" value="GAMMA-CARBOXYMUCONOLACTONE DECARBOXYLASE"/>
    <property type="match status" value="1"/>
</dbReference>
<evidence type="ECO:0000313" key="3">
    <source>
        <dbReference type="Proteomes" id="UP000032633"/>
    </source>
</evidence>
<feature type="domain" description="Carboxymuconolactone decarboxylase-like" evidence="1">
    <location>
        <begin position="33"/>
        <end position="117"/>
    </location>
</feature>
<organism evidence="2 3">
    <name type="scientific">Paenibacillus beijingensis</name>
    <dbReference type="NCBI Taxonomy" id="1126833"/>
    <lineage>
        <taxon>Bacteria</taxon>
        <taxon>Bacillati</taxon>
        <taxon>Bacillota</taxon>
        <taxon>Bacilli</taxon>
        <taxon>Bacillales</taxon>
        <taxon>Paenibacillaceae</taxon>
        <taxon>Paenibacillus</taxon>
    </lineage>
</organism>
<name>A0A0D5NFG6_9BACL</name>
<dbReference type="STRING" id="1126833.VN24_02540"/>
<dbReference type="Gene3D" id="1.20.1290.10">
    <property type="entry name" value="AhpD-like"/>
    <property type="match status" value="1"/>
</dbReference>
<dbReference type="PATRIC" id="fig|1126833.4.peg.564"/>
<dbReference type="PANTHER" id="PTHR33570">
    <property type="entry name" value="4-CARBOXYMUCONOLACTONE DECARBOXYLASE FAMILY PROTEIN"/>
    <property type="match status" value="1"/>
</dbReference>
<dbReference type="InterPro" id="IPR003779">
    <property type="entry name" value="CMD-like"/>
</dbReference>
<dbReference type="InterPro" id="IPR029032">
    <property type="entry name" value="AhpD-like"/>
</dbReference>
<gene>
    <name evidence="2" type="ORF">VN24_02540</name>
</gene>
<dbReference type="OrthoDB" id="9802489at2"/>
<evidence type="ECO:0000313" key="2">
    <source>
        <dbReference type="EMBL" id="AJY73712.1"/>
    </source>
</evidence>
<reference evidence="3" key="2">
    <citation type="submission" date="2015-03" db="EMBL/GenBank/DDBJ databases">
        <title>Genome sequence of Paenibacillus beijingensis strain DSM 24997T.</title>
        <authorList>
            <person name="Kwak Y."/>
            <person name="Shin J.-H."/>
        </authorList>
    </citation>
    <scope>NUCLEOTIDE SEQUENCE [LARGE SCALE GENOMIC DNA]</scope>
    <source>
        <strain evidence="3">DSM 24997</strain>
    </source>
</reference>